<dbReference type="InterPro" id="IPR006076">
    <property type="entry name" value="FAD-dep_OxRdtase"/>
</dbReference>
<protein>
    <submittedName>
        <fullName evidence="8">Choline dehydrogenase-like flavoprotein</fullName>
    </submittedName>
</protein>
<name>A0A0A7PH20_9SPHN</name>
<dbReference type="InterPro" id="IPR036188">
    <property type="entry name" value="FAD/NAD-bd_sf"/>
</dbReference>
<dbReference type="EMBL" id="CP009122">
    <property type="protein sequence ID" value="AJA08533.1"/>
    <property type="molecule type" value="Genomic_DNA"/>
</dbReference>
<evidence type="ECO:0000313" key="8">
    <source>
        <dbReference type="EMBL" id="AJA08533.1"/>
    </source>
</evidence>
<dbReference type="Pfam" id="PF01266">
    <property type="entry name" value="DAO"/>
    <property type="match status" value="1"/>
</dbReference>
<accession>A0A0A7PH20</accession>
<evidence type="ECO:0000313" key="9">
    <source>
        <dbReference type="Proteomes" id="UP000030907"/>
    </source>
</evidence>
<dbReference type="PANTHER" id="PTHR42784:SF1">
    <property type="entry name" value="PYRANOSE 2-OXIDASE"/>
    <property type="match status" value="1"/>
</dbReference>
<evidence type="ECO:0000259" key="6">
    <source>
        <dbReference type="Pfam" id="PF01266"/>
    </source>
</evidence>
<keyword evidence="4" id="KW-0274">FAD</keyword>
<dbReference type="InterPro" id="IPR007867">
    <property type="entry name" value="GMC_OxRtase_C"/>
</dbReference>
<dbReference type="Proteomes" id="UP000030907">
    <property type="component" value="Chromosome"/>
</dbReference>
<dbReference type="PANTHER" id="PTHR42784">
    <property type="entry name" value="PYRANOSE 2-OXIDASE"/>
    <property type="match status" value="1"/>
</dbReference>
<comment type="cofactor">
    <cofactor evidence="1">
        <name>FAD</name>
        <dbReference type="ChEBI" id="CHEBI:57692"/>
    </cofactor>
</comment>
<feature type="domain" description="FAD dependent oxidoreductase" evidence="6">
    <location>
        <begin position="17"/>
        <end position="226"/>
    </location>
</feature>
<evidence type="ECO:0000256" key="5">
    <source>
        <dbReference type="ARBA" id="ARBA00023002"/>
    </source>
</evidence>
<evidence type="ECO:0000256" key="3">
    <source>
        <dbReference type="ARBA" id="ARBA00022630"/>
    </source>
</evidence>
<dbReference type="InterPro" id="IPR051473">
    <property type="entry name" value="P2Ox-like"/>
</dbReference>
<evidence type="ECO:0000256" key="4">
    <source>
        <dbReference type="ARBA" id="ARBA00022827"/>
    </source>
</evidence>
<dbReference type="SUPFAM" id="SSF51905">
    <property type="entry name" value="FAD/NAD(P)-binding domain"/>
    <property type="match status" value="1"/>
</dbReference>
<evidence type="ECO:0000256" key="2">
    <source>
        <dbReference type="ARBA" id="ARBA00010790"/>
    </source>
</evidence>
<evidence type="ECO:0000259" key="7">
    <source>
        <dbReference type="Pfam" id="PF05199"/>
    </source>
</evidence>
<dbReference type="KEGG" id="sphk:SKP52_08070"/>
<gene>
    <name evidence="8" type="ORF">SKP52_08070</name>
</gene>
<dbReference type="GO" id="GO:0016614">
    <property type="term" value="F:oxidoreductase activity, acting on CH-OH group of donors"/>
    <property type="evidence" value="ECO:0007669"/>
    <property type="project" value="InterPro"/>
</dbReference>
<evidence type="ECO:0000256" key="1">
    <source>
        <dbReference type="ARBA" id="ARBA00001974"/>
    </source>
</evidence>
<reference evidence="8 9" key="1">
    <citation type="journal article" date="2015" name="Int. J. Syst. Evol. Microbiol.">
        <title>Description of Sphingopyxis fribergensis sp. nov. - a soil bacterium with the ability to degrade styrene and phenylacetic acid.</title>
        <authorList>
            <person name="Oelschlagel M."/>
            <person name="Ruckert C."/>
            <person name="Kalinowski J."/>
            <person name="Schmidt G."/>
            <person name="Schlomann M."/>
            <person name="Tischler D."/>
        </authorList>
    </citation>
    <scope>NUCLEOTIDE SEQUENCE [LARGE SCALE GENOMIC DNA]</scope>
    <source>
        <strain evidence="8 9">Kp5.2</strain>
    </source>
</reference>
<dbReference type="HOGENOM" id="CLU_008878_4_1_5"/>
<keyword evidence="9" id="KW-1185">Reference proteome</keyword>
<dbReference type="AlphaFoldDB" id="A0A0A7PH20"/>
<dbReference type="Gene3D" id="3.50.50.60">
    <property type="entry name" value="FAD/NAD(P)-binding domain"/>
    <property type="match status" value="2"/>
</dbReference>
<keyword evidence="5" id="KW-0560">Oxidoreductase</keyword>
<organism evidence="8 9">
    <name type="scientific">Sphingopyxis fribergensis</name>
    <dbReference type="NCBI Taxonomy" id="1515612"/>
    <lineage>
        <taxon>Bacteria</taxon>
        <taxon>Pseudomonadati</taxon>
        <taxon>Pseudomonadota</taxon>
        <taxon>Alphaproteobacteria</taxon>
        <taxon>Sphingomonadales</taxon>
        <taxon>Sphingomonadaceae</taxon>
        <taxon>Sphingopyxis</taxon>
    </lineage>
</organism>
<dbReference type="Pfam" id="PF05199">
    <property type="entry name" value="GMC_oxred_C"/>
    <property type="match status" value="1"/>
</dbReference>
<feature type="domain" description="Glucose-methanol-choline oxidoreductase C-terminal" evidence="7">
    <location>
        <begin position="379"/>
        <end position="512"/>
    </location>
</feature>
<dbReference type="STRING" id="1515612.SKP52_08070"/>
<sequence length="560" mass="61338">MLDLDDVDGTIRRRTEICVIGAGAAGIALTRRLLAAGHEVLLLESGGRDFEAATADLNAGSNIGEDYYPLHDARMRFFGGTTAIWGGRCAELDPIDFERRDWVPHSGWPIGRDDLAPYYAQARPMFGLSDRRFEVADLRAAGVPVPQFRDHLLHTPIWTFDPRFNRFTLDACADMQAHPRCHIICHASVVGIAQRAGSVQCLEARSLKGGRVMVIADIVVLAAGGIENARLLLASHIGNDNDQVGRYFMEHPHARGGRIVGGDSWNLLKSFARRHRVAGQDVAALVTPAAALQRREGILNSSLTIVARQPARAAQFVGMRAYGSLKHDIAPTRRGRALWMATKKAANWAQQHIDPARPWLLHKAGLADIALLVRAEQAPNPESRITLGSEIDALGVRRVNLDWRLSDLDKRSVTGLVRALDEEISRLEIGRVEAADWLAEDGPNWQTDPLISSHPIGGYHHIGTTRMSYTPRTGVVDADGRVHGVSNLYIVGSSTFPTAGWANPTLTIVALALRTADRISAMLAKRHRGSETSRVTLPIPFSVMRRPPACLDAPANDPRF</sequence>
<proteinExistence type="inferred from homology"/>
<comment type="similarity">
    <text evidence="2">Belongs to the GMC oxidoreductase family.</text>
</comment>
<keyword evidence="3" id="KW-0285">Flavoprotein</keyword>